<dbReference type="AlphaFoldDB" id="A0A8C4QRB2"/>
<evidence type="ECO:0000259" key="4">
    <source>
        <dbReference type="PROSITE" id="PS50188"/>
    </source>
</evidence>
<feature type="domain" description="B30.2/SPRY" evidence="4">
    <location>
        <begin position="30"/>
        <end position="221"/>
    </location>
</feature>
<dbReference type="PANTHER" id="PTHR25465:SF11">
    <property type="entry name" value="TRIPARTITE MOTIF CONTAINING 14"/>
    <property type="match status" value="1"/>
</dbReference>
<reference evidence="5" key="1">
    <citation type="submission" date="2025-08" db="UniProtKB">
        <authorList>
            <consortium name="Ensembl"/>
        </authorList>
    </citation>
    <scope>IDENTIFICATION</scope>
</reference>
<dbReference type="GeneTree" id="ENSGT01030000234583"/>
<dbReference type="InterPro" id="IPR013320">
    <property type="entry name" value="ConA-like_dom_sf"/>
</dbReference>
<reference evidence="5" key="2">
    <citation type="submission" date="2025-09" db="UniProtKB">
        <authorList>
            <consortium name="Ensembl"/>
        </authorList>
    </citation>
    <scope>IDENTIFICATION</scope>
</reference>
<name>A0A8C4QRB2_EPTBU</name>
<sequence length="221" mass="24778">MHPSSLSLSLSLSHAPLHVLHKGDTSWPHCNDVVPKVCNPCYVSADGGTPNLDPNSAHPRIIISQDLRTATRTRTKQKYPEHPDRFDVYPQVLSSDSFSSGRHYWEVDVSSSSWCRIGVAFNSMGRKGGGNERLLGWNAESWCLQKYYNQYSAWHKDERILLTLPGVPDRFGFLLDCEAGELTCFGDSRVLHVFKGNFMNPVKPALGVYDDVIGSVRFCSF</sequence>
<accession>A0A8C4QRB2</accession>
<dbReference type="PRINTS" id="PR01407">
    <property type="entry name" value="BUTYPHLNCDUF"/>
</dbReference>
<dbReference type="SMART" id="SM00589">
    <property type="entry name" value="PRY"/>
    <property type="match status" value="1"/>
</dbReference>
<dbReference type="InterPro" id="IPR003879">
    <property type="entry name" value="Butyrophylin_SPRY"/>
</dbReference>
<dbReference type="SMART" id="SM00449">
    <property type="entry name" value="SPRY"/>
    <property type="match status" value="1"/>
</dbReference>
<keyword evidence="6" id="KW-1185">Reference proteome</keyword>
<dbReference type="InterPro" id="IPR051051">
    <property type="entry name" value="E3_ubiq-ligase_TRIM/RNF"/>
</dbReference>
<dbReference type="PANTHER" id="PTHR25465">
    <property type="entry name" value="B-BOX DOMAIN CONTAINING"/>
    <property type="match status" value="1"/>
</dbReference>
<dbReference type="GO" id="GO:0005737">
    <property type="term" value="C:cytoplasm"/>
    <property type="evidence" value="ECO:0007669"/>
    <property type="project" value="UniProtKB-ARBA"/>
</dbReference>
<dbReference type="OMA" id="WHKDERI"/>
<dbReference type="Pfam" id="PF13765">
    <property type="entry name" value="PRY"/>
    <property type="match status" value="1"/>
</dbReference>
<dbReference type="InterPro" id="IPR001870">
    <property type="entry name" value="B30.2/SPRY"/>
</dbReference>
<dbReference type="Proteomes" id="UP000694388">
    <property type="component" value="Unplaced"/>
</dbReference>
<dbReference type="InterPro" id="IPR006574">
    <property type="entry name" value="PRY"/>
</dbReference>
<dbReference type="InterPro" id="IPR043136">
    <property type="entry name" value="B30.2/SPRY_sf"/>
</dbReference>
<organism evidence="5 6">
    <name type="scientific">Eptatretus burgeri</name>
    <name type="common">Inshore hagfish</name>
    <dbReference type="NCBI Taxonomy" id="7764"/>
    <lineage>
        <taxon>Eukaryota</taxon>
        <taxon>Metazoa</taxon>
        <taxon>Chordata</taxon>
        <taxon>Craniata</taxon>
        <taxon>Vertebrata</taxon>
        <taxon>Cyclostomata</taxon>
        <taxon>Myxini</taxon>
        <taxon>Myxiniformes</taxon>
        <taxon>Myxinidae</taxon>
        <taxon>Eptatretinae</taxon>
        <taxon>Eptatretus</taxon>
    </lineage>
</organism>
<protein>
    <recommendedName>
        <fullName evidence="4">B30.2/SPRY domain-containing protein</fullName>
    </recommendedName>
</protein>
<dbReference type="Ensembl" id="ENSEBUT00000018862.1">
    <property type="protein sequence ID" value="ENSEBUP00000018285.1"/>
    <property type="gene ID" value="ENSEBUG00000011412.1"/>
</dbReference>
<dbReference type="SUPFAM" id="SSF49899">
    <property type="entry name" value="Concanavalin A-like lectins/glucanases"/>
    <property type="match status" value="1"/>
</dbReference>
<evidence type="ECO:0000256" key="2">
    <source>
        <dbReference type="ARBA" id="ARBA00022771"/>
    </source>
</evidence>
<proteinExistence type="predicted"/>
<dbReference type="Pfam" id="PF00622">
    <property type="entry name" value="SPRY"/>
    <property type="match status" value="1"/>
</dbReference>
<dbReference type="GO" id="GO:0008270">
    <property type="term" value="F:zinc ion binding"/>
    <property type="evidence" value="ECO:0007669"/>
    <property type="project" value="UniProtKB-KW"/>
</dbReference>
<evidence type="ECO:0000313" key="6">
    <source>
        <dbReference type="Proteomes" id="UP000694388"/>
    </source>
</evidence>
<evidence type="ECO:0000256" key="3">
    <source>
        <dbReference type="ARBA" id="ARBA00022833"/>
    </source>
</evidence>
<keyword evidence="1" id="KW-0479">Metal-binding</keyword>
<dbReference type="Gene3D" id="2.60.120.920">
    <property type="match status" value="1"/>
</dbReference>
<evidence type="ECO:0000256" key="1">
    <source>
        <dbReference type="ARBA" id="ARBA00022723"/>
    </source>
</evidence>
<dbReference type="InterPro" id="IPR003877">
    <property type="entry name" value="SPRY_dom"/>
</dbReference>
<keyword evidence="3" id="KW-0862">Zinc</keyword>
<dbReference type="PROSITE" id="PS50188">
    <property type="entry name" value="B302_SPRY"/>
    <property type="match status" value="1"/>
</dbReference>
<keyword evidence="2" id="KW-0863">Zinc-finger</keyword>
<evidence type="ECO:0000313" key="5">
    <source>
        <dbReference type="Ensembl" id="ENSEBUP00000018285.1"/>
    </source>
</evidence>